<dbReference type="Proteomes" id="UP000190037">
    <property type="component" value="Unassembled WGS sequence"/>
</dbReference>
<dbReference type="EMBL" id="MWQN01000003">
    <property type="protein sequence ID" value="OPC78212.1"/>
    <property type="molecule type" value="Genomic_DNA"/>
</dbReference>
<keyword evidence="5" id="KW-0031">Aminopeptidase</keyword>
<protein>
    <submittedName>
        <fullName evidence="5">Aminopeptidase</fullName>
    </submittedName>
</protein>
<dbReference type="InterPro" id="IPR029058">
    <property type="entry name" value="AB_hydrolase_fold"/>
</dbReference>
<evidence type="ECO:0000256" key="2">
    <source>
        <dbReference type="ARBA" id="ARBA00022729"/>
    </source>
</evidence>
<reference evidence="5 6" key="1">
    <citation type="submission" date="2017-03" db="EMBL/GenBank/DDBJ databases">
        <title>Draft genome sequence of Streptomyces scabrisporus NF3, endophyte isolated from Amphipterygium adstringens.</title>
        <authorList>
            <person name="Vazquez M."/>
            <person name="Ceapa C.D."/>
            <person name="Rodriguez Luna D."/>
            <person name="Sanchez Esquivel S."/>
        </authorList>
    </citation>
    <scope>NUCLEOTIDE SEQUENCE [LARGE SCALE GENOMIC DNA]</scope>
    <source>
        <strain evidence="5 6">NF3</strain>
    </source>
</reference>
<keyword evidence="2" id="KW-0732">Signal</keyword>
<dbReference type="STRING" id="159449.B4N89_39190"/>
<dbReference type="PANTHER" id="PTHR11010:SF38">
    <property type="entry name" value="LYSOSOMAL PRO-X CARBOXYPEPTIDASE"/>
    <property type="match status" value="1"/>
</dbReference>
<organism evidence="5 6">
    <name type="scientific">Embleya scabrispora</name>
    <dbReference type="NCBI Taxonomy" id="159449"/>
    <lineage>
        <taxon>Bacteria</taxon>
        <taxon>Bacillati</taxon>
        <taxon>Actinomycetota</taxon>
        <taxon>Actinomycetes</taxon>
        <taxon>Kitasatosporales</taxon>
        <taxon>Streptomycetaceae</taxon>
        <taxon>Embleya</taxon>
    </lineage>
</organism>
<dbReference type="GO" id="GO:0008239">
    <property type="term" value="F:dipeptidyl-peptidase activity"/>
    <property type="evidence" value="ECO:0007669"/>
    <property type="project" value="TreeGrafter"/>
</dbReference>
<gene>
    <name evidence="5" type="ORF">B4N89_39190</name>
</gene>
<comment type="caution">
    <text evidence="5">The sequence shown here is derived from an EMBL/GenBank/DDBJ whole genome shotgun (WGS) entry which is preliminary data.</text>
</comment>
<dbReference type="GO" id="GO:0004177">
    <property type="term" value="F:aminopeptidase activity"/>
    <property type="evidence" value="ECO:0007669"/>
    <property type="project" value="UniProtKB-KW"/>
</dbReference>
<keyword evidence="6" id="KW-1185">Reference proteome</keyword>
<dbReference type="InterPro" id="IPR006311">
    <property type="entry name" value="TAT_signal"/>
</dbReference>
<dbReference type="InterPro" id="IPR008761">
    <property type="entry name" value="Peptidase_S37"/>
</dbReference>
<dbReference type="AlphaFoldDB" id="A0A1T3NN94"/>
<dbReference type="SUPFAM" id="SSF53474">
    <property type="entry name" value="alpha/beta-Hydrolases"/>
    <property type="match status" value="1"/>
</dbReference>
<evidence type="ECO:0000313" key="5">
    <source>
        <dbReference type="EMBL" id="OPC78212.1"/>
    </source>
</evidence>
<name>A0A1T3NN94_9ACTN</name>
<dbReference type="GO" id="GO:0006508">
    <property type="term" value="P:proteolysis"/>
    <property type="evidence" value="ECO:0007669"/>
    <property type="project" value="UniProtKB-KW"/>
</dbReference>
<evidence type="ECO:0000313" key="6">
    <source>
        <dbReference type="Proteomes" id="UP000190037"/>
    </source>
</evidence>
<accession>A0A1T3NN94</accession>
<dbReference type="PROSITE" id="PS51318">
    <property type="entry name" value="TAT"/>
    <property type="match status" value="1"/>
</dbReference>
<evidence type="ECO:0000256" key="1">
    <source>
        <dbReference type="ARBA" id="ARBA00022670"/>
    </source>
</evidence>
<dbReference type="RefSeq" id="WP_078981308.1">
    <property type="nucleotide sequence ID" value="NZ_MWQN01000003.1"/>
</dbReference>
<dbReference type="OrthoDB" id="3979391at2"/>
<feature type="region of interest" description="Disordered" evidence="4">
    <location>
        <begin position="1"/>
        <end position="30"/>
    </location>
</feature>
<dbReference type="Gene3D" id="3.40.50.1820">
    <property type="entry name" value="alpha/beta hydrolase"/>
    <property type="match status" value="1"/>
</dbReference>
<feature type="compositionally biased region" description="Basic and acidic residues" evidence="4">
    <location>
        <begin position="1"/>
        <end position="17"/>
    </location>
</feature>
<dbReference type="ESTHER" id="9actn-a0a1t3nn94">
    <property type="family name" value="Peptidase_S37"/>
</dbReference>
<dbReference type="PANTHER" id="PTHR11010">
    <property type="entry name" value="PROTEASE S28 PRO-X CARBOXYPEPTIDASE-RELATED"/>
    <property type="match status" value="1"/>
</dbReference>
<dbReference type="Pfam" id="PF05576">
    <property type="entry name" value="Peptidase_S37"/>
    <property type="match status" value="1"/>
</dbReference>
<keyword evidence="3" id="KW-0378">Hydrolase</keyword>
<keyword evidence="1" id="KW-0645">Protease</keyword>
<sequence>MTNARPDRDRAPRDPGGTRRAPGGGTTPRGRRRLAALAVGAAVLVPAGSGTAVAAPTSAAAGVAAAESSGADIRDRITAIPGMRVVAEKPAAPGIRYFELTYRQPNDHRHPERGSFEQRLSLQHRSTERPMVLYTSGYDLGAGASFRSEPATLLDGNQIYTEQRYFGTSRPVDPTDPTDMSDLNIRQAADDHHRLIQALKSIYRGSWISTGGSKGGMATVYHRRFHPDDVDGSVVYSAPNNVDDRDDRAYDTFLARVGTPECRAALRSVQREALLRRDEMTTRYAQWAATNAQTFETLGSVDRSFELAVLRLPMMFWMYAGEPKCAGIPAPGASADELYAWVDGVTRLAVYADESVEFFRPYFHQLGTQLGYMQLATPHLDGLLRYPGIQEVRNNLPAGTPLRFDSGAMPDIDRWVRHRSDRILFVYGENDPVRAEPFRPGPGSRDTRVLIAPHTGHGARLGTLTPDDAARATAVLRRWAGV</sequence>
<evidence type="ECO:0000256" key="3">
    <source>
        <dbReference type="ARBA" id="ARBA00022801"/>
    </source>
</evidence>
<evidence type="ECO:0000256" key="4">
    <source>
        <dbReference type="SAM" id="MobiDB-lite"/>
    </source>
</evidence>
<proteinExistence type="predicted"/>